<evidence type="ECO:0000313" key="3">
    <source>
        <dbReference type="EMBL" id="WIH95697.1"/>
    </source>
</evidence>
<organism evidence="3 4">
    <name type="scientific">Brachyspira pilosicoli</name>
    <name type="common">Serpulina pilosicoli</name>
    <dbReference type="NCBI Taxonomy" id="52584"/>
    <lineage>
        <taxon>Bacteria</taxon>
        <taxon>Pseudomonadati</taxon>
        <taxon>Spirochaetota</taxon>
        <taxon>Spirochaetia</taxon>
        <taxon>Brachyspirales</taxon>
        <taxon>Brachyspiraceae</taxon>
        <taxon>Brachyspira</taxon>
    </lineage>
</organism>
<feature type="signal peptide" evidence="2">
    <location>
        <begin position="1"/>
        <end position="19"/>
    </location>
</feature>
<proteinExistence type="predicted"/>
<sequence>MKKLHILLVAIMLMLIACARPFDSRYYYNKKVDSSKGENIDTTPETPPEAVDPNEDPFLNGDWNRPNYGGYDASKFKTWLFKASFQKDKLPIYTFFDDNNGRIWEANGSDWNNKPAQYYKGIDGENYADSSLMKADITDLTVYKYESENPLYSSSGYLPGRIDRFNFYSINGKAAIVTLKQYLIAVDTYSKFIFAYGAITKVDTVFGGEKVPMGFEAIEKYAEKRPFFEYDPIGYVKDDGSVVLFEHYIKEFVASPTTYEPKIHLEFTNMAKHDAKGQGYSPYLPKKDLESATLDEITVSAKSLKNISVRSKAGYLNWGSPTYPDNVKLELGYFTYAISAAAYGANSTKKAESIEELYPNGVTGTEAITLDYNKLKIDIASSKTFTSSKIFTIKNIKENGAYIDLASIVYKYNTLKASFLGTYLDTDNFGEGGSGIMAEISAPILKLKYDSKTETFVIDEKASIINNDKTTIAINNYPKNFQLRRGESKDITIGYKWLKGNDPNGEEFEITYTLNFKSIK</sequence>
<dbReference type="Proteomes" id="UP001242021">
    <property type="component" value="Chromosome"/>
</dbReference>
<evidence type="ECO:0000313" key="4">
    <source>
        <dbReference type="Proteomes" id="UP001242021"/>
    </source>
</evidence>
<dbReference type="RefSeq" id="WP_284603178.1">
    <property type="nucleotide sequence ID" value="NZ_CP098752.1"/>
</dbReference>
<dbReference type="PROSITE" id="PS51257">
    <property type="entry name" value="PROKAR_LIPOPROTEIN"/>
    <property type="match status" value="1"/>
</dbReference>
<accession>A0AAJ6G9C0</accession>
<feature type="region of interest" description="Disordered" evidence="1">
    <location>
        <begin position="34"/>
        <end position="56"/>
    </location>
</feature>
<reference evidence="3" key="1">
    <citation type="submission" date="2022-06" db="EMBL/GenBank/DDBJ databases">
        <title>Brachyspira pilosicoli from pigs in Switzerland.</title>
        <authorList>
            <person name="Schmitt S."/>
            <person name="Arnold M."/>
            <person name="Rossano A."/>
            <person name="Perreten V."/>
        </authorList>
    </citation>
    <scope>NUCLEOTIDE SEQUENCE</scope>
    <source>
        <strain evidence="3">MEI4028</strain>
    </source>
</reference>
<evidence type="ECO:0000256" key="2">
    <source>
        <dbReference type="SAM" id="SignalP"/>
    </source>
</evidence>
<dbReference type="AlphaFoldDB" id="A0AAJ6G9C0"/>
<name>A0AAJ6G9C0_BRAPL</name>
<keyword evidence="2" id="KW-0732">Signal</keyword>
<evidence type="ECO:0008006" key="5">
    <source>
        <dbReference type="Google" id="ProtNLM"/>
    </source>
</evidence>
<gene>
    <name evidence="3" type="ORF">NEH99_03925</name>
</gene>
<protein>
    <recommendedName>
        <fullName evidence="5">Lipoprotein</fullName>
    </recommendedName>
</protein>
<feature type="chain" id="PRO_5042510258" description="Lipoprotein" evidence="2">
    <location>
        <begin position="20"/>
        <end position="520"/>
    </location>
</feature>
<dbReference type="EMBL" id="CP098754">
    <property type="protein sequence ID" value="WIH95697.1"/>
    <property type="molecule type" value="Genomic_DNA"/>
</dbReference>
<evidence type="ECO:0000256" key="1">
    <source>
        <dbReference type="SAM" id="MobiDB-lite"/>
    </source>
</evidence>